<proteinExistence type="predicted"/>
<name>X1IJQ4_9ZZZZ</name>
<accession>X1IJQ4</accession>
<protein>
    <submittedName>
        <fullName evidence="1">Uncharacterized protein</fullName>
    </submittedName>
</protein>
<comment type="caution">
    <text evidence="1">The sequence shown here is derived from an EMBL/GenBank/DDBJ whole genome shotgun (WGS) entry which is preliminary data.</text>
</comment>
<organism evidence="1">
    <name type="scientific">marine sediment metagenome</name>
    <dbReference type="NCBI Taxonomy" id="412755"/>
    <lineage>
        <taxon>unclassified sequences</taxon>
        <taxon>metagenomes</taxon>
        <taxon>ecological metagenomes</taxon>
    </lineage>
</organism>
<sequence>MIQSPKSLTAVVHVKFHYEETEPKPVSELDVEMVSQILAKASGLEPELQELLIKFAGHLNQVMETEERGDHQP</sequence>
<gene>
    <name evidence="1" type="ORF">S03H2_57522</name>
</gene>
<reference evidence="1" key="1">
    <citation type="journal article" date="2014" name="Front. Microbiol.">
        <title>High frequency of phylogenetically diverse reductive dehalogenase-homologous genes in deep subseafloor sedimentary metagenomes.</title>
        <authorList>
            <person name="Kawai M."/>
            <person name="Futagami T."/>
            <person name="Toyoda A."/>
            <person name="Takaki Y."/>
            <person name="Nishi S."/>
            <person name="Hori S."/>
            <person name="Arai W."/>
            <person name="Tsubouchi T."/>
            <person name="Morono Y."/>
            <person name="Uchiyama I."/>
            <person name="Ito T."/>
            <person name="Fujiyama A."/>
            <person name="Inagaki F."/>
            <person name="Takami H."/>
        </authorList>
    </citation>
    <scope>NUCLEOTIDE SEQUENCE</scope>
    <source>
        <strain evidence="1">Expedition CK06-06</strain>
    </source>
</reference>
<evidence type="ECO:0000313" key="1">
    <source>
        <dbReference type="EMBL" id="GAH81942.1"/>
    </source>
</evidence>
<dbReference type="AlphaFoldDB" id="X1IJQ4"/>
<dbReference type="EMBL" id="BARU01036875">
    <property type="protein sequence ID" value="GAH81942.1"/>
    <property type="molecule type" value="Genomic_DNA"/>
</dbReference>